<organism evidence="2 3">
    <name type="scientific">Microbacterium marinilacus</name>
    <dbReference type="NCBI Taxonomy" id="415209"/>
    <lineage>
        <taxon>Bacteria</taxon>
        <taxon>Bacillati</taxon>
        <taxon>Actinomycetota</taxon>
        <taxon>Actinomycetes</taxon>
        <taxon>Micrococcales</taxon>
        <taxon>Microbacteriaceae</taxon>
        <taxon>Microbacterium</taxon>
    </lineage>
</organism>
<feature type="transmembrane region" description="Helical" evidence="1">
    <location>
        <begin position="12"/>
        <end position="36"/>
    </location>
</feature>
<feature type="transmembrane region" description="Helical" evidence="1">
    <location>
        <begin position="167"/>
        <end position="189"/>
    </location>
</feature>
<proteinExistence type="predicted"/>
<feature type="transmembrane region" description="Helical" evidence="1">
    <location>
        <begin position="69"/>
        <end position="91"/>
    </location>
</feature>
<feature type="transmembrane region" description="Helical" evidence="1">
    <location>
        <begin position="133"/>
        <end position="155"/>
    </location>
</feature>
<feature type="transmembrane region" description="Helical" evidence="1">
    <location>
        <begin position="42"/>
        <end position="62"/>
    </location>
</feature>
<accession>A0ABP7B2F2</accession>
<comment type="caution">
    <text evidence="2">The sequence shown here is derived from an EMBL/GenBank/DDBJ whole genome shotgun (WGS) entry which is preliminary data.</text>
</comment>
<keyword evidence="1" id="KW-1133">Transmembrane helix</keyword>
<keyword evidence="1" id="KW-0472">Membrane</keyword>
<evidence type="ECO:0000313" key="3">
    <source>
        <dbReference type="Proteomes" id="UP001410795"/>
    </source>
</evidence>
<name>A0ABP7B2F2_9MICO</name>
<keyword evidence="3" id="KW-1185">Reference proteome</keyword>
<gene>
    <name evidence="2" type="ORF">GCM10022202_02790</name>
</gene>
<evidence type="ECO:0000256" key="1">
    <source>
        <dbReference type="SAM" id="Phobius"/>
    </source>
</evidence>
<reference evidence="3" key="1">
    <citation type="journal article" date="2019" name="Int. J. Syst. Evol. Microbiol.">
        <title>The Global Catalogue of Microorganisms (GCM) 10K type strain sequencing project: providing services to taxonomists for standard genome sequencing and annotation.</title>
        <authorList>
            <consortium name="The Broad Institute Genomics Platform"/>
            <consortium name="The Broad Institute Genome Sequencing Center for Infectious Disease"/>
            <person name="Wu L."/>
            <person name="Ma J."/>
        </authorList>
    </citation>
    <scope>NUCLEOTIDE SEQUENCE [LARGE SCALE GENOMIC DNA]</scope>
    <source>
        <strain evidence="3">JCM 16546</strain>
    </source>
</reference>
<sequence length="248" mass="26167">MDGLKLFRRVAIWAIVGSLSVAAVIGITVILTGAGGELEFKVMGTTAMLGALGVLVLCDLVTFGRPLQWIGIAGLPVAVVAFFLGVVLIWAPDAYRWDGTWRSLWVSALLSVALAHAALISRFLARPHPAVRTVVLATLVTIAGYAFLGGLPIVVDDMSPGDGYLRTLWVVVILCVLGTIVSPVIGAILRERPDHATRVVVDLPPALLSRIDAAGARDEVVVAALHRAFPAPPARDEPHAGDDAAPFH</sequence>
<dbReference type="Proteomes" id="UP001410795">
    <property type="component" value="Unassembled WGS sequence"/>
</dbReference>
<feature type="transmembrane region" description="Helical" evidence="1">
    <location>
        <begin position="103"/>
        <end position="121"/>
    </location>
</feature>
<keyword evidence="1" id="KW-0812">Transmembrane</keyword>
<dbReference type="EMBL" id="BAAAYV010000002">
    <property type="protein sequence ID" value="GAA3646936.1"/>
    <property type="molecule type" value="Genomic_DNA"/>
</dbReference>
<evidence type="ECO:0000313" key="2">
    <source>
        <dbReference type="EMBL" id="GAA3646936.1"/>
    </source>
</evidence>
<protein>
    <submittedName>
        <fullName evidence="2">Uncharacterized protein</fullName>
    </submittedName>
</protein>
<dbReference type="RefSeq" id="WP_221857521.1">
    <property type="nucleotide sequence ID" value="NZ_BAAAYV010000002.1"/>
</dbReference>